<gene>
    <name evidence="3" type="ORF">ALEPTO_LOCUS4001</name>
</gene>
<dbReference type="GO" id="GO:0000922">
    <property type="term" value="C:spindle pole"/>
    <property type="evidence" value="ECO:0007669"/>
    <property type="project" value="TreeGrafter"/>
</dbReference>
<dbReference type="PANTHER" id="PTHR44414:SF1">
    <property type="entry name" value="PROTEIN NEDD1"/>
    <property type="match status" value="1"/>
</dbReference>
<dbReference type="SUPFAM" id="SSF50978">
    <property type="entry name" value="WD40 repeat-like"/>
    <property type="match status" value="1"/>
</dbReference>
<keyword evidence="1" id="KW-0853">WD repeat</keyword>
<dbReference type="Proteomes" id="UP000789508">
    <property type="component" value="Unassembled WGS sequence"/>
</dbReference>
<accession>A0A9N8ZYL3</accession>
<dbReference type="InterPro" id="IPR036322">
    <property type="entry name" value="WD40_repeat_dom_sf"/>
</dbReference>
<evidence type="ECO:0000313" key="4">
    <source>
        <dbReference type="Proteomes" id="UP000789508"/>
    </source>
</evidence>
<dbReference type="InterPro" id="IPR052818">
    <property type="entry name" value="NEDD1_Spindle_Assembly"/>
</dbReference>
<dbReference type="PROSITE" id="PS50082">
    <property type="entry name" value="WD_REPEATS_2"/>
    <property type="match status" value="2"/>
</dbReference>
<dbReference type="OrthoDB" id="1602884at2759"/>
<dbReference type="GO" id="GO:0005814">
    <property type="term" value="C:centriole"/>
    <property type="evidence" value="ECO:0007669"/>
    <property type="project" value="TreeGrafter"/>
</dbReference>
<comment type="caution">
    <text evidence="3">The sequence shown here is derived from an EMBL/GenBank/DDBJ whole genome shotgun (WGS) entry which is preliminary data.</text>
</comment>
<feature type="compositionally biased region" description="Basic residues" evidence="2">
    <location>
        <begin position="337"/>
        <end position="351"/>
    </location>
</feature>
<dbReference type="AlphaFoldDB" id="A0A9N8ZYL3"/>
<evidence type="ECO:0000313" key="3">
    <source>
        <dbReference type="EMBL" id="CAG8511546.1"/>
    </source>
</evidence>
<dbReference type="GO" id="GO:0000278">
    <property type="term" value="P:mitotic cell cycle"/>
    <property type="evidence" value="ECO:0007669"/>
    <property type="project" value="TreeGrafter"/>
</dbReference>
<evidence type="ECO:0000256" key="1">
    <source>
        <dbReference type="PROSITE-ProRule" id="PRU00221"/>
    </source>
</evidence>
<feature type="repeat" description="WD" evidence="1">
    <location>
        <begin position="103"/>
        <end position="137"/>
    </location>
</feature>
<feature type="region of interest" description="Disordered" evidence="2">
    <location>
        <begin position="337"/>
        <end position="397"/>
    </location>
</feature>
<dbReference type="GO" id="GO:0036064">
    <property type="term" value="C:ciliary basal body"/>
    <property type="evidence" value="ECO:0007669"/>
    <property type="project" value="TreeGrafter"/>
</dbReference>
<keyword evidence="4" id="KW-1185">Reference proteome</keyword>
<organism evidence="3 4">
    <name type="scientific">Ambispora leptoticha</name>
    <dbReference type="NCBI Taxonomy" id="144679"/>
    <lineage>
        <taxon>Eukaryota</taxon>
        <taxon>Fungi</taxon>
        <taxon>Fungi incertae sedis</taxon>
        <taxon>Mucoromycota</taxon>
        <taxon>Glomeromycotina</taxon>
        <taxon>Glomeromycetes</taxon>
        <taxon>Archaeosporales</taxon>
        <taxon>Ambisporaceae</taxon>
        <taxon>Ambispora</taxon>
    </lineage>
</organism>
<dbReference type="SMART" id="SM00320">
    <property type="entry name" value="WD40"/>
    <property type="match status" value="6"/>
</dbReference>
<dbReference type="Pfam" id="PF00400">
    <property type="entry name" value="WD40"/>
    <property type="match status" value="3"/>
</dbReference>
<dbReference type="GO" id="GO:0005737">
    <property type="term" value="C:cytoplasm"/>
    <property type="evidence" value="ECO:0007669"/>
    <property type="project" value="TreeGrafter"/>
</dbReference>
<protein>
    <submittedName>
        <fullName evidence="3">2652_t:CDS:1</fullName>
    </submittedName>
</protein>
<dbReference type="GO" id="GO:0007020">
    <property type="term" value="P:microtubule nucleation"/>
    <property type="evidence" value="ECO:0007669"/>
    <property type="project" value="TreeGrafter"/>
</dbReference>
<feature type="compositionally biased region" description="Low complexity" evidence="2">
    <location>
        <begin position="369"/>
        <end position="382"/>
    </location>
</feature>
<dbReference type="PANTHER" id="PTHR44414">
    <property type="entry name" value="PROTEIN NEDD1"/>
    <property type="match status" value="1"/>
</dbReference>
<name>A0A9N8ZYL3_9GLOM</name>
<evidence type="ECO:0000256" key="2">
    <source>
        <dbReference type="SAM" id="MobiDB-lite"/>
    </source>
</evidence>
<reference evidence="3" key="1">
    <citation type="submission" date="2021-06" db="EMBL/GenBank/DDBJ databases">
        <authorList>
            <person name="Kallberg Y."/>
            <person name="Tangrot J."/>
            <person name="Rosling A."/>
        </authorList>
    </citation>
    <scope>NUCLEOTIDE SEQUENCE</scope>
    <source>
        <strain evidence="3">FL130A</strain>
    </source>
</reference>
<dbReference type="GO" id="GO:0043015">
    <property type="term" value="F:gamma-tubulin binding"/>
    <property type="evidence" value="ECO:0007669"/>
    <property type="project" value="TreeGrafter"/>
</dbReference>
<feature type="repeat" description="WD" evidence="1">
    <location>
        <begin position="226"/>
        <end position="268"/>
    </location>
</feature>
<dbReference type="EMBL" id="CAJVPS010000841">
    <property type="protein sequence ID" value="CAG8511546.1"/>
    <property type="molecule type" value="Genomic_DNA"/>
</dbReference>
<dbReference type="Gene3D" id="2.130.10.10">
    <property type="entry name" value="YVTN repeat-like/Quinoprotein amine dehydrogenase"/>
    <property type="match status" value="2"/>
</dbReference>
<sequence>MTTCYLASGSTNVKIWDLREIDGTTQKDGTSPTETATANNKMLYGVELASFMPLSSTAVNCVRWNHDNQFLAVAGNESTITIHNQEGARIESIPLNSLEYPDINTLRWADKSRRLIFGGSDNIVHEWDVEEKKFSNSLKGHSSTIICLDLNIDETLIASSSSNGNIIVHNRQKSSANNLTTGLTNQPINTLEYSYFKQGLLAAGGGDGKLRLWDTCVSTTAIRTFDSVHHDSIMGIAFSPHNSSFMASAGLDRRIVLYDVGKQEDVKTLIIEFPLTALAFKSDGHTLAAGTDKGDEHLDRILRKILVYDLRSLSKPMCTLLWHEPCPIQSLHFQYKLRRPTNTRTRSHTRTSSKGSTSSTAAVAHTRSRSVTTVSSTTSATANNQNETSGIKSSTMDRLKDELSALKSRPSDPPPTTITANETTTIKDRNYMDMFSPVKDNQNEANGIKISAMDWLKDEFSVLKLQSSVPPTTTTTTTNETTKDKNYMDMFAPLKDNQNEANGIKSSTMDRVKDEFSALKSRSSVLPSISTNTNETAKDKHHMDMFAPVKDNQNEVNGIKSSTMDQLKDEIVSKVKESIGEFARLNGDSTDPIKGGAGINHTKNRNNNDTTPTFQYQVLENIVEDCLHEFRISLRNDIQNMHLELLRQFHIQKTEMEMMFLKYCGESVALREEVERNFSNPLGVPLRVQVVRYFYKFSCQNVIG</sequence>
<dbReference type="InterPro" id="IPR001680">
    <property type="entry name" value="WD40_rpt"/>
</dbReference>
<feature type="compositionally biased region" description="Polar residues" evidence="2">
    <location>
        <begin position="383"/>
        <end position="394"/>
    </location>
</feature>
<dbReference type="InterPro" id="IPR015943">
    <property type="entry name" value="WD40/YVTN_repeat-like_dom_sf"/>
</dbReference>
<proteinExistence type="predicted"/>